<keyword evidence="4 9" id="KW-0067">ATP-binding</keyword>
<dbReference type="AlphaFoldDB" id="A0A7S3K4Z4"/>
<dbReference type="PANTHER" id="PTHR46264:SF4">
    <property type="entry name" value="TYROSINE--TRNA LIGASE, CYTOPLASMIC"/>
    <property type="match status" value="1"/>
</dbReference>
<keyword evidence="3 9" id="KW-0547">Nucleotide-binding</keyword>
<dbReference type="SUPFAM" id="SSF52374">
    <property type="entry name" value="Nucleotidylyl transferase"/>
    <property type="match status" value="1"/>
</dbReference>
<evidence type="ECO:0000313" key="10">
    <source>
        <dbReference type="EMBL" id="CAE0375163.1"/>
    </source>
</evidence>
<evidence type="ECO:0000256" key="4">
    <source>
        <dbReference type="ARBA" id="ARBA00022840"/>
    </source>
</evidence>
<evidence type="ECO:0000256" key="6">
    <source>
        <dbReference type="ARBA" id="ARBA00023146"/>
    </source>
</evidence>
<gene>
    <name evidence="10" type="ORF">ECRA1380_LOCUS114</name>
</gene>
<reference evidence="10" key="1">
    <citation type="submission" date="2021-01" db="EMBL/GenBank/DDBJ databases">
        <authorList>
            <person name="Corre E."/>
            <person name="Pelletier E."/>
            <person name="Niang G."/>
            <person name="Scheremetjew M."/>
            <person name="Finn R."/>
            <person name="Kale V."/>
            <person name="Holt S."/>
            <person name="Cochrane G."/>
            <person name="Meng A."/>
            <person name="Brown T."/>
            <person name="Cohen L."/>
        </authorList>
    </citation>
    <scope>NUCLEOTIDE SEQUENCE</scope>
    <source>
        <strain evidence="10">CT5</strain>
    </source>
</reference>
<evidence type="ECO:0000256" key="5">
    <source>
        <dbReference type="ARBA" id="ARBA00022917"/>
    </source>
</evidence>
<keyword evidence="2 9" id="KW-0436">Ligase</keyword>
<dbReference type="PIRSF" id="PIRSF006588">
    <property type="entry name" value="TyrRS_arch_euk"/>
    <property type="match status" value="1"/>
</dbReference>
<dbReference type="Gene3D" id="1.10.240.10">
    <property type="entry name" value="Tyrosyl-Transfer RNA Synthetase"/>
    <property type="match status" value="1"/>
</dbReference>
<organism evidence="10">
    <name type="scientific">Euplotes crassus</name>
    <dbReference type="NCBI Taxonomy" id="5936"/>
    <lineage>
        <taxon>Eukaryota</taxon>
        <taxon>Sar</taxon>
        <taxon>Alveolata</taxon>
        <taxon>Ciliophora</taxon>
        <taxon>Intramacronucleata</taxon>
        <taxon>Spirotrichea</taxon>
        <taxon>Hypotrichia</taxon>
        <taxon>Euplotida</taxon>
        <taxon>Euplotidae</taxon>
        <taxon>Moneuplotes</taxon>
    </lineage>
</organism>
<keyword evidence="6 9" id="KW-0030">Aminoacyl-tRNA synthetase</keyword>
<sequence length="218" mass="25364">MVMDISTRFTLNRIKKCTQIMGRDDEYELSASQIFYPCMQATDIFFLKADVCQLGTDQRKVNMLAVEYAEKAGLEKPVIISHPMLMGLKKGQAKMSKSDPDSAIFMEDTAKDVKRKIKKAFCDPGDVETNPILNYYEHILFALKDSWTLHRPEEWGGDITYNSYAELKQDYADLKINPEDIKENLTDFLNELLEPVRKHFIDNEYARNLLEKVKEYRK</sequence>
<evidence type="ECO:0000256" key="3">
    <source>
        <dbReference type="ARBA" id="ARBA00022741"/>
    </source>
</evidence>
<evidence type="ECO:0000256" key="8">
    <source>
        <dbReference type="ARBA" id="ARBA00048248"/>
    </source>
</evidence>
<dbReference type="InterPro" id="IPR002305">
    <property type="entry name" value="aa-tRNA-synth_Ic"/>
</dbReference>
<dbReference type="GO" id="GO:0005737">
    <property type="term" value="C:cytoplasm"/>
    <property type="evidence" value="ECO:0007669"/>
    <property type="project" value="TreeGrafter"/>
</dbReference>
<dbReference type="GO" id="GO:0005524">
    <property type="term" value="F:ATP binding"/>
    <property type="evidence" value="ECO:0007669"/>
    <property type="project" value="UniProtKB-KW"/>
</dbReference>
<dbReference type="EC" id="6.1.1.1" evidence="1"/>
<evidence type="ECO:0000256" key="7">
    <source>
        <dbReference type="ARBA" id="ARBA00033323"/>
    </source>
</evidence>
<dbReference type="FunFam" id="3.40.50.620:FF:000103">
    <property type="entry name" value="tyrosine--tRNA ligase 1, cytoplasmic"/>
    <property type="match status" value="1"/>
</dbReference>
<proteinExistence type="inferred from homology"/>
<keyword evidence="5 9" id="KW-0648">Protein biosynthesis</keyword>
<accession>A0A7S3K4Z4</accession>
<dbReference type="EMBL" id="HBIK01000224">
    <property type="protein sequence ID" value="CAE0375163.1"/>
    <property type="molecule type" value="Transcribed_RNA"/>
</dbReference>
<dbReference type="InterPro" id="IPR014729">
    <property type="entry name" value="Rossmann-like_a/b/a_fold"/>
</dbReference>
<comment type="similarity">
    <text evidence="9">Belongs to the class-I aminoacyl-tRNA synthetase family.</text>
</comment>
<dbReference type="NCBIfam" id="NF006330">
    <property type="entry name" value="PRK08560.1"/>
    <property type="match status" value="1"/>
</dbReference>
<protein>
    <recommendedName>
        <fullName evidence="1">tyrosine--tRNA ligase</fullName>
        <ecNumber evidence="1">6.1.1.1</ecNumber>
    </recommendedName>
    <alternativeName>
        <fullName evidence="7">Tyrosyl-tRNA synthetase</fullName>
    </alternativeName>
</protein>
<comment type="catalytic activity">
    <reaction evidence="8">
        <text>tRNA(Tyr) + L-tyrosine + ATP = L-tyrosyl-tRNA(Tyr) + AMP + diphosphate + H(+)</text>
        <dbReference type="Rhea" id="RHEA:10220"/>
        <dbReference type="Rhea" id="RHEA-COMP:9706"/>
        <dbReference type="Rhea" id="RHEA-COMP:9707"/>
        <dbReference type="ChEBI" id="CHEBI:15378"/>
        <dbReference type="ChEBI" id="CHEBI:30616"/>
        <dbReference type="ChEBI" id="CHEBI:33019"/>
        <dbReference type="ChEBI" id="CHEBI:58315"/>
        <dbReference type="ChEBI" id="CHEBI:78442"/>
        <dbReference type="ChEBI" id="CHEBI:78536"/>
        <dbReference type="ChEBI" id="CHEBI:456215"/>
        <dbReference type="EC" id="6.1.1.1"/>
    </reaction>
</comment>
<dbReference type="GO" id="GO:0004831">
    <property type="term" value="F:tyrosine-tRNA ligase activity"/>
    <property type="evidence" value="ECO:0007669"/>
    <property type="project" value="UniProtKB-EC"/>
</dbReference>
<evidence type="ECO:0000256" key="1">
    <source>
        <dbReference type="ARBA" id="ARBA00013160"/>
    </source>
</evidence>
<name>A0A7S3K4Z4_EUPCR</name>
<dbReference type="InterPro" id="IPR023617">
    <property type="entry name" value="Tyr-tRNA-ligase_arc/euk-type"/>
</dbReference>
<dbReference type="InterPro" id="IPR050489">
    <property type="entry name" value="Tyr-tRNA_synthase"/>
</dbReference>
<dbReference type="PANTHER" id="PTHR46264">
    <property type="entry name" value="TYROSINE-TRNA LIGASE"/>
    <property type="match status" value="1"/>
</dbReference>
<dbReference type="GO" id="GO:0006437">
    <property type="term" value="P:tyrosyl-tRNA aminoacylation"/>
    <property type="evidence" value="ECO:0007669"/>
    <property type="project" value="TreeGrafter"/>
</dbReference>
<dbReference type="Pfam" id="PF00579">
    <property type="entry name" value="tRNA-synt_1b"/>
    <property type="match status" value="1"/>
</dbReference>
<evidence type="ECO:0000256" key="2">
    <source>
        <dbReference type="ARBA" id="ARBA00022598"/>
    </source>
</evidence>
<evidence type="ECO:0000256" key="9">
    <source>
        <dbReference type="RuleBase" id="RU363036"/>
    </source>
</evidence>
<dbReference type="Gene3D" id="3.40.50.620">
    <property type="entry name" value="HUPs"/>
    <property type="match status" value="1"/>
</dbReference>